<proteinExistence type="predicted"/>
<dbReference type="InterPro" id="IPR003593">
    <property type="entry name" value="AAA+_ATPase"/>
</dbReference>
<dbReference type="PANTHER" id="PTHR43423">
    <property type="entry name" value="ABC TRANSPORTER I FAMILY MEMBER 17"/>
    <property type="match status" value="1"/>
</dbReference>
<comment type="caution">
    <text evidence="5">The sequence shown here is derived from an EMBL/GenBank/DDBJ whole genome shotgun (WGS) entry which is preliminary data.</text>
</comment>
<dbReference type="AlphaFoldDB" id="A0A0A2TEV9"/>
<dbReference type="EMBL" id="AVBF01000020">
    <property type="protein sequence ID" value="KGP72958.1"/>
    <property type="molecule type" value="Genomic_DNA"/>
</dbReference>
<evidence type="ECO:0000313" key="5">
    <source>
        <dbReference type="EMBL" id="KGP72958.1"/>
    </source>
</evidence>
<evidence type="ECO:0000256" key="1">
    <source>
        <dbReference type="ARBA" id="ARBA00022448"/>
    </source>
</evidence>
<keyword evidence="1" id="KW-0813">Transport</keyword>
<dbReference type="PROSITE" id="PS00211">
    <property type="entry name" value="ABC_TRANSPORTER_1"/>
    <property type="match status" value="1"/>
</dbReference>
<dbReference type="CDD" id="cd03260">
    <property type="entry name" value="ABC_PstB_phosphate_transporter"/>
    <property type="match status" value="1"/>
</dbReference>
<dbReference type="InterPro" id="IPR017871">
    <property type="entry name" value="ABC_transporter-like_CS"/>
</dbReference>
<organism evidence="5 6">
    <name type="scientific">Pontibacillus yanchengensis Y32</name>
    <dbReference type="NCBI Taxonomy" id="1385514"/>
    <lineage>
        <taxon>Bacteria</taxon>
        <taxon>Bacillati</taxon>
        <taxon>Bacillota</taxon>
        <taxon>Bacilli</taxon>
        <taxon>Bacillales</taxon>
        <taxon>Bacillaceae</taxon>
        <taxon>Pontibacillus</taxon>
    </lineage>
</organism>
<sequence length="231" mass="25950">MSQSMYSFHNVHKGILQNINVTIEKGEKVIIFGPSGSGKSTLLHLFNRLQDPDEGKIHFKDNPIQSYHIPDLRNQAGLVMQAPHLFPGTVLDNIKYGPSLRGDWREQDGEELLAYVQLPTEYLSRDVNHLSGGEQQRVSLARTLANKPEVLLLDEPTSALDQHTIEEIEDVLEELIHEHQLTMIMVTHNLKQAKRLGDKGIFLSEGEILESGLILDLLETPTTTSLQSFLA</sequence>
<dbReference type="PANTHER" id="PTHR43423:SF1">
    <property type="entry name" value="ABC TRANSPORTER I FAMILY MEMBER 17"/>
    <property type="match status" value="1"/>
</dbReference>
<feature type="domain" description="ABC transporter" evidence="4">
    <location>
        <begin position="1"/>
        <end position="230"/>
    </location>
</feature>
<keyword evidence="2" id="KW-0547">Nucleotide-binding</keyword>
<dbReference type="InterPro" id="IPR027417">
    <property type="entry name" value="P-loop_NTPase"/>
</dbReference>
<keyword evidence="3 5" id="KW-0067">ATP-binding</keyword>
<evidence type="ECO:0000256" key="2">
    <source>
        <dbReference type="ARBA" id="ARBA00022741"/>
    </source>
</evidence>
<dbReference type="SMART" id="SM00382">
    <property type="entry name" value="AAA"/>
    <property type="match status" value="1"/>
</dbReference>
<dbReference type="InterPro" id="IPR005670">
    <property type="entry name" value="PstB-like"/>
</dbReference>
<dbReference type="PROSITE" id="PS50893">
    <property type="entry name" value="ABC_TRANSPORTER_2"/>
    <property type="match status" value="1"/>
</dbReference>
<dbReference type="SUPFAM" id="SSF52540">
    <property type="entry name" value="P-loop containing nucleoside triphosphate hydrolases"/>
    <property type="match status" value="1"/>
</dbReference>
<dbReference type="GO" id="GO:0005315">
    <property type="term" value="F:phosphate transmembrane transporter activity"/>
    <property type="evidence" value="ECO:0007669"/>
    <property type="project" value="InterPro"/>
</dbReference>
<evidence type="ECO:0000256" key="3">
    <source>
        <dbReference type="ARBA" id="ARBA00022840"/>
    </source>
</evidence>
<dbReference type="RefSeq" id="WP_237582632.1">
    <property type="nucleotide sequence ID" value="NZ_AVBF01000020.1"/>
</dbReference>
<accession>A0A0A2TEV9</accession>
<keyword evidence="6" id="KW-1185">Reference proteome</keyword>
<dbReference type="STRING" id="1385514.N782_08620"/>
<dbReference type="GO" id="GO:0016887">
    <property type="term" value="F:ATP hydrolysis activity"/>
    <property type="evidence" value="ECO:0007669"/>
    <property type="project" value="InterPro"/>
</dbReference>
<gene>
    <name evidence="5" type="ORF">N782_08620</name>
</gene>
<evidence type="ECO:0000313" key="6">
    <source>
        <dbReference type="Proteomes" id="UP000030147"/>
    </source>
</evidence>
<dbReference type="Gene3D" id="3.40.50.300">
    <property type="entry name" value="P-loop containing nucleotide triphosphate hydrolases"/>
    <property type="match status" value="1"/>
</dbReference>
<dbReference type="GO" id="GO:0016020">
    <property type="term" value="C:membrane"/>
    <property type="evidence" value="ECO:0007669"/>
    <property type="project" value="InterPro"/>
</dbReference>
<dbReference type="GO" id="GO:0005524">
    <property type="term" value="F:ATP binding"/>
    <property type="evidence" value="ECO:0007669"/>
    <property type="project" value="UniProtKB-KW"/>
</dbReference>
<dbReference type="InterPro" id="IPR003439">
    <property type="entry name" value="ABC_transporter-like_ATP-bd"/>
</dbReference>
<protein>
    <submittedName>
        <fullName evidence="5">Phosphate ABC transporter ATP-binding protein</fullName>
    </submittedName>
</protein>
<dbReference type="GO" id="GO:0035435">
    <property type="term" value="P:phosphate ion transmembrane transport"/>
    <property type="evidence" value="ECO:0007669"/>
    <property type="project" value="InterPro"/>
</dbReference>
<dbReference type="Proteomes" id="UP000030147">
    <property type="component" value="Unassembled WGS sequence"/>
</dbReference>
<reference evidence="5 6" key="1">
    <citation type="journal article" date="2015" name="Stand. Genomic Sci.">
        <title>High quality draft genome sequence of the moderately halophilic bacterium Pontibacillus yanchengensis Y32(T) and comparison among Pontibacillus genomes.</title>
        <authorList>
            <person name="Huang J."/>
            <person name="Qiao Z.X."/>
            <person name="Tang J.W."/>
            <person name="Wang G."/>
        </authorList>
    </citation>
    <scope>NUCLEOTIDE SEQUENCE [LARGE SCALE GENOMIC DNA]</scope>
    <source>
        <strain evidence="5 6">Y32</strain>
    </source>
</reference>
<name>A0A0A2TEV9_9BACI</name>
<dbReference type="eggNOG" id="COG1117">
    <property type="taxonomic scope" value="Bacteria"/>
</dbReference>
<dbReference type="Pfam" id="PF00005">
    <property type="entry name" value="ABC_tran"/>
    <property type="match status" value="1"/>
</dbReference>
<evidence type="ECO:0000259" key="4">
    <source>
        <dbReference type="PROSITE" id="PS50893"/>
    </source>
</evidence>